<gene>
    <name evidence="1" type="primary">Acey_s0461.g1879</name>
    <name evidence="1" type="ORF">Y032_0461g1879</name>
</gene>
<sequence length="113" mass="12678">MRAKRALIDVWKSGVSRTARLSKREFIFSQKCVVWDLNGCLTRGTLLGCDWSIYVLVAAAAFQHTSGAAERQTRFLSSSGTDECYWSRQTVSRRPPITVNASGLRDKTYTAEL</sequence>
<dbReference type="Proteomes" id="UP000024635">
    <property type="component" value="Unassembled WGS sequence"/>
</dbReference>
<dbReference type="EMBL" id="JARK01000061">
    <property type="protein sequence ID" value="EYC44443.1"/>
    <property type="molecule type" value="Genomic_DNA"/>
</dbReference>
<proteinExistence type="predicted"/>
<keyword evidence="2" id="KW-1185">Reference proteome</keyword>
<accession>A0A016WZI3</accession>
<name>A0A016WZI3_9BILA</name>
<dbReference type="AlphaFoldDB" id="A0A016WZI3"/>
<organism evidence="1 2">
    <name type="scientific">Ancylostoma ceylanicum</name>
    <dbReference type="NCBI Taxonomy" id="53326"/>
    <lineage>
        <taxon>Eukaryota</taxon>
        <taxon>Metazoa</taxon>
        <taxon>Ecdysozoa</taxon>
        <taxon>Nematoda</taxon>
        <taxon>Chromadorea</taxon>
        <taxon>Rhabditida</taxon>
        <taxon>Rhabditina</taxon>
        <taxon>Rhabditomorpha</taxon>
        <taxon>Strongyloidea</taxon>
        <taxon>Ancylostomatidae</taxon>
        <taxon>Ancylostomatinae</taxon>
        <taxon>Ancylostoma</taxon>
    </lineage>
</organism>
<protein>
    <submittedName>
        <fullName evidence="1">Uncharacterized protein</fullName>
    </submittedName>
</protein>
<evidence type="ECO:0000313" key="1">
    <source>
        <dbReference type="EMBL" id="EYC44443.1"/>
    </source>
</evidence>
<comment type="caution">
    <text evidence="1">The sequence shown here is derived from an EMBL/GenBank/DDBJ whole genome shotgun (WGS) entry which is preliminary data.</text>
</comment>
<reference evidence="2" key="1">
    <citation type="journal article" date="2015" name="Nat. Genet.">
        <title>The genome and transcriptome of the zoonotic hookworm Ancylostoma ceylanicum identify infection-specific gene families.</title>
        <authorList>
            <person name="Schwarz E.M."/>
            <person name="Hu Y."/>
            <person name="Antoshechkin I."/>
            <person name="Miller M.M."/>
            <person name="Sternberg P.W."/>
            <person name="Aroian R.V."/>
        </authorList>
    </citation>
    <scope>NUCLEOTIDE SEQUENCE</scope>
    <source>
        <strain evidence="2">HY135</strain>
    </source>
</reference>
<evidence type="ECO:0000313" key="2">
    <source>
        <dbReference type="Proteomes" id="UP000024635"/>
    </source>
</evidence>